<protein>
    <recommendedName>
        <fullName evidence="5">ATP-dependent RNA helicase</fullName>
        <ecNumber evidence="5">3.6.4.13</ecNumber>
    </recommendedName>
</protein>
<dbReference type="GO" id="GO:0016787">
    <property type="term" value="F:hydrolase activity"/>
    <property type="evidence" value="ECO:0007669"/>
    <property type="project" value="UniProtKB-KW"/>
</dbReference>
<keyword evidence="1 5" id="KW-0547">Nucleotide-binding</keyword>
<feature type="region of interest" description="Disordered" evidence="6">
    <location>
        <begin position="66"/>
        <end position="294"/>
    </location>
</feature>
<feature type="domain" description="Helicase ATP-binding" evidence="7">
    <location>
        <begin position="384"/>
        <end position="681"/>
    </location>
</feature>
<feature type="compositionally biased region" description="Basic residues" evidence="6">
    <location>
        <begin position="98"/>
        <end position="107"/>
    </location>
</feature>
<evidence type="ECO:0000256" key="5">
    <source>
        <dbReference type="RuleBase" id="RU365068"/>
    </source>
</evidence>
<feature type="compositionally biased region" description="Gly residues" evidence="6">
    <location>
        <begin position="432"/>
        <end position="454"/>
    </location>
</feature>
<evidence type="ECO:0000256" key="6">
    <source>
        <dbReference type="SAM" id="MobiDB-lite"/>
    </source>
</evidence>
<feature type="region of interest" description="Disordered" evidence="6">
    <location>
        <begin position="571"/>
        <end position="597"/>
    </location>
</feature>
<evidence type="ECO:0000256" key="3">
    <source>
        <dbReference type="ARBA" id="ARBA00022840"/>
    </source>
</evidence>
<comment type="domain">
    <text evidence="5">The Q motif is unique to and characteristic of the DEAD box family of RNA helicases and controls ATP binding and hydrolysis.</text>
</comment>
<dbReference type="OrthoDB" id="4310724at2759"/>
<dbReference type="GO" id="GO:0003724">
    <property type="term" value="F:RNA helicase activity"/>
    <property type="evidence" value="ECO:0007669"/>
    <property type="project" value="UniProtKB-EC"/>
</dbReference>
<keyword evidence="4 5" id="KW-0694">RNA-binding</keyword>
<evidence type="ECO:0000313" key="9">
    <source>
        <dbReference type="EMBL" id="KAG5181497.1"/>
    </source>
</evidence>
<feature type="compositionally biased region" description="Basic residues" evidence="6">
    <location>
        <begin position="228"/>
        <end position="237"/>
    </location>
</feature>
<feature type="compositionally biased region" description="Low complexity" evidence="6">
    <location>
        <begin position="173"/>
        <end position="202"/>
    </location>
</feature>
<dbReference type="AlphaFoldDB" id="A0A836CDB6"/>
<feature type="compositionally biased region" description="Basic and acidic residues" evidence="6">
    <location>
        <begin position="114"/>
        <end position="130"/>
    </location>
</feature>
<dbReference type="SMART" id="SM00487">
    <property type="entry name" value="DEXDc"/>
    <property type="match status" value="1"/>
</dbReference>
<dbReference type="PROSITE" id="PS51194">
    <property type="entry name" value="HELICASE_CTER"/>
    <property type="match status" value="1"/>
</dbReference>
<dbReference type="SMART" id="SM00490">
    <property type="entry name" value="HELICc"/>
    <property type="match status" value="1"/>
</dbReference>
<dbReference type="PROSITE" id="PS51192">
    <property type="entry name" value="HELICASE_ATP_BIND_1"/>
    <property type="match status" value="1"/>
</dbReference>
<feature type="compositionally biased region" description="Low complexity" evidence="6">
    <location>
        <begin position="248"/>
        <end position="269"/>
    </location>
</feature>
<dbReference type="Pfam" id="PF00270">
    <property type="entry name" value="DEAD"/>
    <property type="match status" value="1"/>
</dbReference>
<feature type="region of interest" description="Disordered" evidence="6">
    <location>
        <begin position="746"/>
        <end position="783"/>
    </location>
</feature>
<feature type="compositionally biased region" description="Basic residues" evidence="6">
    <location>
        <begin position="150"/>
        <end position="159"/>
    </location>
</feature>
<dbReference type="InterPro" id="IPR011545">
    <property type="entry name" value="DEAD/DEAH_box_helicase_dom"/>
</dbReference>
<evidence type="ECO:0000256" key="1">
    <source>
        <dbReference type="ARBA" id="ARBA00022741"/>
    </source>
</evidence>
<comment type="function">
    <text evidence="5">RNA helicase.</text>
</comment>
<dbReference type="InterPro" id="IPR027417">
    <property type="entry name" value="P-loop_NTPase"/>
</dbReference>
<feature type="compositionally biased region" description="Low complexity" evidence="6">
    <location>
        <begin position="211"/>
        <end position="227"/>
    </location>
</feature>
<comment type="caution">
    <text evidence="9">The sequence shown here is derived from an EMBL/GenBank/DDBJ whole genome shotgun (WGS) entry which is preliminary data.</text>
</comment>
<dbReference type="Pfam" id="PF00271">
    <property type="entry name" value="Helicase_C"/>
    <property type="match status" value="1"/>
</dbReference>
<organism evidence="9 10">
    <name type="scientific">Tribonema minus</name>
    <dbReference type="NCBI Taxonomy" id="303371"/>
    <lineage>
        <taxon>Eukaryota</taxon>
        <taxon>Sar</taxon>
        <taxon>Stramenopiles</taxon>
        <taxon>Ochrophyta</taxon>
        <taxon>PX clade</taxon>
        <taxon>Xanthophyceae</taxon>
        <taxon>Tribonematales</taxon>
        <taxon>Tribonemataceae</taxon>
        <taxon>Tribonema</taxon>
    </lineage>
</organism>
<evidence type="ECO:0000259" key="8">
    <source>
        <dbReference type="PROSITE" id="PS51194"/>
    </source>
</evidence>
<feature type="domain" description="Helicase C-terminal" evidence="8">
    <location>
        <begin position="799"/>
        <end position="948"/>
    </location>
</feature>
<dbReference type="PANTHER" id="PTHR24031">
    <property type="entry name" value="RNA HELICASE"/>
    <property type="match status" value="1"/>
</dbReference>
<dbReference type="EMBL" id="JAFCMP010000323">
    <property type="protein sequence ID" value="KAG5181497.1"/>
    <property type="molecule type" value="Genomic_DNA"/>
</dbReference>
<gene>
    <name evidence="9" type="ORF">JKP88DRAFT_321224</name>
</gene>
<evidence type="ECO:0000313" key="10">
    <source>
        <dbReference type="Proteomes" id="UP000664859"/>
    </source>
</evidence>
<dbReference type="GO" id="GO:0005524">
    <property type="term" value="F:ATP binding"/>
    <property type="evidence" value="ECO:0007669"/>
    <property type="project" value="UniProtKB-UniRule"/>
</dbReference>
<comment type="similarity">
    <text evidence="5">Belongs to the DEAD box helicase family.</text>
</comment>
<dbReference type="InterPro" id="IPR001650">
    <property type="entry name" value="Helicase_C-like"/>
</dbReference>
<feature type="compositionally biased region" description="Acidic residues" evidence="6">
    <location>
        <begin position="624"/>
        <end position="639"/>
    </location>
</feature>
<feature type="compositionally biased region" description="Low complexity" evidence="6">
    <location>
        <begin position="69"/>
        <end position="78"/>
    </location>
</feature>
<feature type="compositionally biased region" description="Gly residues" evidence="6">
    <location>
        <begin position="766"/>
        <end position="775"/>
    </location>
</feature>
<dbReference type="SUPFAM" id="SSF52540">
    <property type="entry name" value="P-loop containing nucleoside triphosphate hydrolases"/>
    <property type="match status" value="1"/>
</dbReference>
<reference evidence="9" key="1">
    <citation type="submission" date="2021-02" db="EMBL/GenBank/DDBJ databases">
        <title>First Annotated Genome of the Yellow-green Alga Tribonema minus.</title>
        <authorList>
            <person name="Mahan K.M."/>
        </authorList>
    </citation>
    <scope>NUCLEOTIDE SEQUENCE</scope>
    <source>
        <strain evidence="9">UTEX B ZZ1240</strain>
    </source>
</reference>
<keyword evidence="2 5" id="KW-0378">Hydrolase</keyword>
<evidence type="ECO:0000256" key="4">
    <source>
        <dbReference type="ARBA" id="ARBA00022884"/>
    </source>
</evidence>
<keyword evidence="10" id="KW-1185">Reference proteome</keyword>
<feature type="region of interest" description="Disordered" evidence="6">
    <location>
        <begin position="430"/>
        <end position="454"/>
    </location>
</feature>
<dbReference type="CDD" id="cd18787">
    <property type="entry name" value="SF2_C_DEAD"/>
    <property type="match status" value="1"/>
</dbReference>
<keyword evidence="5" id="KW-0347">Helicase</keyword>
<keyword evidence="3 5" id="KW-0067">ATP-binding</keyword>
<accession>A0A836CDB6</accession>
<dbReference type="InterPro" id="IPR014001">
    <property type="entry name" value="Helicase_ATP-bd"/>
</dbReference>
<evidence type="ECO:0000259" key="7">
    <source>
        <dbReference type="PROSITE" id="PS51192"/>
    </source>
</evidence>
<dbReference type="Gene3D" id="3.40.50.300">
    <property type="entry name" value="P-loop containing nucleotide triphosphate hydrolases"/>
    <property type="match status" value="2"/>
</dbReference>
<dbReference type="Proteomes" id="UP000664859">
    <property type="component" value="Unassembled WGS sequence"/>
</dbReference>
<name>A0A836CDB6_9STRA</name>
<comment type="catalytic activity">
    <reaction evidence="5">
        <text>ATP + H2O = ADP + phosphate + H(+)</text>
        <dbReference type="Rhea" id="RHEA:13065"/>
        <dbReference type="ChEBI" id="CHEBI:15377"/>
        <dbReference type="ChEBI" id="CHEBI:15378"/>
        <dbReference type="ChEBI" id="CHEBI:30616"/>
        <dbReference type="ChEBI" id="CHEBI:43474"/>
        <dbReference type="ChEBI" id="CHEBI:456216"/>
        <dbReference type="EC" id="3.6.4.13"/>
    </reaction>
</comment>
<feature type="region of interest" description="Disordered" evidence="6">
    <location>
        <begin position="618"/>
        <end position="711"/>
    </location>
</feature>
<evidence type="ECO:0000256" key="2">
    <source>
        <dbReference type="ARBA" id="ARBA00022801"/>
    </source>
</evidence>
<dbReference type="EC" id="3.6.4.13" evidence="5"/>
<dbReference type="GO" id="GO:0003723">
    <property type="term" value="F:RNA binding"/>
    <property type="evidence" value="ECO:0007669"/>
    <property type="project" value="UniProtKB-UniRule"/>
</dbReference>
<sequence length="1108" mass="112875">MGRKRQRDADWDDLAWKTVDVQLEQDDGWQAGGGGDGGEGCLFGALEEIDGAAYTMEADEKGVRKLVVKQPKQQQEAAPADDGEPLESAQAEAAAAPAKKKPKRKDKKAAAAAAEHDAADEHHHVQHDEQQGGEAEQQRSAGEQLDKNAKAKARRKAKKAAATAERKARKAAKAAAAAASAAAAAAASAAASDADVSADAAAESLGAGSEPPAANGKPGQPPKGAGKNFKKNQRKKLKFEARQAAQQAVGSDVPAGADADVAVPAAGPAESAEERIEPPAKKVKAHKPAAPAAAAAPASPAAAAAEAAQASADAAAAAASPAHAAPAAAAASAAALSNEELSDGELRALAQWVALGAPLPPALARGLLRLGFTAPTAIQRATLAKAISGRRDIVGAAQTGSGKTLAYGLPVLTGVLRAREKAAAQAAAAAEGGVGGGGDGSSGTGDGGSGSGGGSRGGLLQALVLCPTRELALQVTKHLVAVSEGTGVTKHLIAVSEGTGVGIVCIVGGLAEVKQSRLLKRRPEVVVATPGRLWEMRASEPHLRDLSGLRFLVIDEADRMAEKGRFEELGKLLRTINPPPEPETAPAAAKNRKKRGRNEAPMMDEAWMAKEQWLDPAAQGGEQGEGEGEGEGDGDEGGDEAALSNSDAQHHNKPPPPLQKPQKKQKQQQRSRQTLIFSATLAMGGADSRAGRGKKRGSSGGGGGAAAAGSSAQGLEANLQRIMELVGMSDKPAIVDISQVAPPAPVPAAEAAAAGDKEGEGEGEGGAEGGAGEGDSGAAPLPALPEGLTLAQTKSLQADKDAWLYLFATQFPGRTLVFVNAVVMARRVAQVLQLLRIPCAPLHAQMAQRARLRALDFLRTSERCCVIATDVAARGLDVPHVDHVVHYDAPRSAADFVHRSGRTARAGRGGFALSIIAPRDEAAFARVFAAVGYPAGLPALPCDPRLLDKARERALLAARARERALLAARVREEALLVARARCLGEAVTRCEAAQGKAGAARTLLSSLAGDADMVVDEAALAIADAEGGGARGGAHAARLAAEAARALAAALAEPLFSDRRKFLPVAEKLAEAAAEARRTAAGEVAAAAGGAAPRVRVRASSGVRKRKQ</sequence>
<proteinExistence type="inferred from homology"/>